<keyword evidence="18" id="KW-1185">Reference proteome</keyword>
<keyword evidence="9" id="KW-0511">Multifunctional enzyme</keyword>
<evidence type="ECO:0000256" key="7">
    <source>
        <dbReference type="ARBA" id="ARBA00022679"/>
    </source>
</evidence>
<evidence type="ECO:0000256" key="3">
    <source>
        <dbReference type="ARBA" id="ARBA00007739"/>
    </source>
</evidence>
<feature type="domain" description="Penicillin-binding protein transpeptidase" evidence="13">
    <location>
        <begin position="288"/>
        <end position="501"/>
    </location>
</feature>
<dbReference type="Pfam" id="PF00905">
    <property type="entry name" value="Transpeptidase"/>
    <property type="match status" value="1"/>
</dbReference>
<dbReference type="GO" id="GO:0004180">
    <property type="term" value="F:carboxypeptidase activity"/>
    <property type="evidence" value="ECO:0007669"/>
    <property type="project" value="UniProtKB-KW"/>
</dbReference>
<feature type="domain" description="Glycosyl transferase family 51" evidence="14">
    <location>
        <begin position="69"/>
        <end position="227"/>
    </location>
</feature>
<comment type="similarity">
    <text evidence="2">In the C-terminal section; belongs to the transpeptidase family.</text>
</comment>
<keyword evidence="12" id="KW-0812">Transmembrane</keyword>
<dbReference type="InterPro" id="IPR001264">
    <property type="entry name" value="Glyco_trans_51"/>
</dbReference>
<dbReference type="EMBL" id="CP031517">
    <property type="protein sequence ID" value="QOS41150.1"/>
    <property type="molecule type" value="Genomic_DNA"/>
</dbReference>
<dbReference type="RefSeq" id="WP_184652377.1">
    <property type="nucleotide sequence ID" value="NZ_JACHFR010000002.1"/>
</dbReference>
<keyword evidence="8" id="KW-0378">Hydrolase</keyword>
<keyword evidence="12" id="KW-0472">Membrane</keyword>
<dbReference type="InterPro" id="IPR001460">
    <property type="entry name" value="PCN-bd_Tpept"/>
</dbReference>
<evidence type="ECO:0000313" key="18">
    <source>
        <dbReference type="Proteomes" id="UP000578697"/>
    </source>
</evidence>
<reference evidence="17" key="1">
    <citation type="submission" date="2018-08" db="EMBL/GenBank/DDBJ databases">
        <title>The first complete genome of Treponema rectale (CHPAT), a commensal spirochete of the bovine rectum.</title>
        <authorList>
            <person name="Staton G.J."/>
            <person name="Clegg S.R."/>
            <person name="Carter S.D."/>
            <person name="Radford A.D."/>
            <person name="Darby A."/>
            <person name="Hall N."/>
            <person name="Birtles R.J."/>
            <person name="Evans N.J."/>
        </authorList>
    </citation>
    <scope>NUCLEOTIDE SEQUENCE [LARGE SCALE GENOMIC DNA]</scope>
    <source>
        <strain evidence="17">CHPA</strain>
    </source>
</reference>
<evidence type="ECO:0000259" key="13">
    <source>
        <dbReference type="Pfam" id="PF00905"/>
    </source>
</evidence>
<keyword evidence="4" id="KW-0121">Carboxypeptidase</keyword>
<dbReference type="GO" id="GO:0008955">
    <property type="term" value="F:peptidoglycan glycosyltransferase activity"/>
    <property type="evidence" value="ECO:0007669"/>
    <property type="project" value="UniProtKB-EC"/>
</dbReference>
<feature type="transmembrane region" description="Helical" evidence="12">
    <location>
        <begin position="21"/>
        <end position="43"/>
    </location>
</feature>
<evidence type="ECO:0000256" key="9">
    <source>
        <dbReference type="ARBA" id="ARBA00023268"/>
    </source>
</evidence>
<dbReference type="Proteomes" id="UP000593591">
    <property type="component" value="Chromosome"/>
</dbReference>
<evidence type="ECO:0000256" key="8">
    <source>
        <dbReference type="ARBA" id="ARBA00022801"/>
    </source>
</evidence>
<keyword evidence="12" id="KW-1133">Transmembrane helix</keyword>
<evidence type="ECO:0000256" key="10">
    <source>
        <dbReference type="ARBA" id="ARBA00044770"/>
    </source>
</evidence>
<sequence length="716" mass="80274">MKPKVIFDRIMQVKLPRAVKIIFAVAGGIAIAAVLFNLALYLIPYPGLDEFMHRQYSTRFYDRDGKLLQVLALDEGMHREYYPFEKYPHELVKEFIAQEDKNFYSHNGVDLVSVVRAMIQNKKAGTVVSGASTITMQLVRIISPRTEKVTLGQKFIEAFKAYHLEKQLSKKQILELYLNNVPFGYQNEGAASASRSFYGVAPEQLTPSQIKELAKIPRRPSDYKPEKLYEYPYEIPHYINHLVGEYKARGEIIPPELHLSIDSLLAKKVISSINAQLHKYEDARIHNGAAYVINNRTGETVLWIGNSDFYDEEHSGQIDGVMVKNQPGSSMKPFLYALALEKGFSPNSILPDIQQDFGGSGVYVPLNFNNKFNGPVRFRVALASSLNVPAVYLLYHLGVDTYMRTLHDLGYESLEGTRDSTGLSLALGSSEVTLYEMVNAFSVFVNDGKFKGKQVYDKNTARIMCDILSDKNARELGFGYAKVFDTPYPSIFKTGTSNQFQNIIALGSTSEFTAGVWMGNFDGETVVRKTGSSIPATVVREILDALTERYGCRKFEEPEKYEKVKVCTLSGLSPSDCCPSVSYEYVLKTAVPNMERCSWHNFVNGRISVSYPSEYQHWAYDRNINAGEFFNSGELEIMFPKNNAVFIYDPSIPQDVQKISVIAVGGAESTAELFLDGVSLGKKSMPFSWSIPIITGDHVLEIKCGEKTAAAKYTVK</sequence>
<dbReference type="Proteomes" id="UP000578697">
    <property type="component" value="Unassembled WGS sequence"/>
</dbReference>
<dbReference type="Pfam" id="PF00912">
    <property type="entry name" value="Transgly"/>
    <property type="match status" value="1"/>
</dbReference>
<dbReference type="GO" id="GO:0008658">
    <property type="term" value="F:penicillin binding"/>
    <property type="evidence" value="ECO:0007669"/>
    <property type="project" value="InterPro"/>
</dbReference>
<dbReference type="InterPro" id="IPR009647">
    <property type="entry name" value="PBP_C"/>
</dbReference>
<dbReference type="Gene3D" id="1.10.3810.10">
    <property type="entry name" value="Biosynthetic peptidoglycan transglycosylase-like"/>
    <property type="match status" value="1"/>
</dbReference>
<evidence type="ECO:0000256" key="5">
    <source>
        <dbReference type="ARBA" id="ARBA00022670"/>
    </source>
</evidence>
<keyword evidence="7 16" id="KW-0808">Transferase</keyword>
<dbReference type="SUPFAM" id="SSF56601">
    <property type="entry name" value="beta-lactamase/transpeptidase-like"/>
    <property type="match status" value="1"/>
</dbReference>
<evidence type="ECO:0000256" key="6">
    <source>
        <dbReference type="ARBA" id="ARBA00022676"/>
    </source>
</evidence>
<evidence type="ECO:0000313" key="17">
    <source>
        <dbReference type="EMBL" id="QOS41150.1"/>
    </source>
</evidence>
<dbReference type="KEGG" id="trc:DYE49_12105"/>
<dbReference type="InterPro" id="IPR012338">
    <property type="entry name" value="Beta-lactam/transpept-like"/>
</dbReference>
<dbReference type="PANTHER" id="PTHR32282">
    <property type="entry name" value="BINDING PROTEIN TRANSPEPTIDASE, PUTATIVE-RELATED"/>
    <property type="match status" value="1"/>
</dbReference>
<accession>A0A840SB18</accession>
<evidence type="ECO:0000313" key="16">
    <source>
        <dbReference type="EMBL" id="MBB5218937.1"/>
    </source>
</evidence>
<dbReference type="PANTHER" id="PTHR32282:SF15">
    <property type="entry name" value="PENICILLIN-BINDING PROTEIN 1C"/>
    <property type="match status" value="1"/>
</dbReference>
<gene>
    <name evidence="17" type="ORF">DYE49_12105</name>
    <name evidence="16" type="ORF">HNP77_001306</name>
</gene>
<comment type="pathway">
    <text evidence="1">Cell wall biogenesis; peptidoglycan biosynthesis.</text>
</comment>
<comment type="similarity">
    <text evidence="3">In the N-terminal section; belongs to the glycosyltransferase 51 family.</text>
</comment>
<keyword evidence="6 16" id="KW-0328">Glycosyltransferase</keyword>
<keyword evidence="5" id="KW-0645">Protease</keyword>
<dbReference type="AlphaFoldDB" id="A0A840SB18"/>
<dbReference type="GO" id="GO:0006508">
    <property type="term" value="P:proteolysis"/>
    <property type="evidence" value="ECO:0007669"/>
    <property type="project" value="UniProtKB-KW"/>
</dbReference>
<dbReference type="Pfam" id="PF06832">
    <property type="entry name" value="BiPBP_C"/>
    <property type="match status" value="1"/>
</dbReference>
<evidence type="ECO:0000259" key="15">
    <source>
        <dbReference type="Pfam" id="PF06832"/>
    </source>
</evidence>
<evidence type="ECO:0000256" key="2">
    <source>
        <dbReference type="ARBA" id="ARBA00007090"/>
    </source>
</evidence>
<evidence type="ECO:0000256" key="4">
    <source>
        <dbReference type="ARBA" id="ARBA00022645"/>
    </source>
</evidence>
<protein>
    <recommendedName>
        <fullName evidence="10">peptidoglycan glycosyltransferase</fullName>
        <ecNumber evidence="10">2.4.99.28</ecNumber>
    </recommendedName>
</protein>
<dbReference type="InterPro" id="IPR050396">
    <property type="entry name" value="Glycosyltr_51/Transpeptidase"/>
</dbReference>
<reference evidence="16 18" key="2">
    <citation type="submission" date="2020-08" db="EMBL/GenBank/DDBJ databases">
        <title>Genomic Encyclopedia of Type Strains, Phase IV (KMG-IV): sequencing the most valuable type-strain genomes for metagenomic binning, comparative biology and taxonomic classification.</title>
        <authorList>
            <person name="Goeker M."/>
        </authorList>
    </citation>
    <scope>NUCLEOTIDE SEQUENCE [LARGE SCALE GENOMIC DNA]</scope>
    <source>
        <strain evidence="16 18">DSM 103679</strain>
    </source>
</reference>
<dbReference type="InterPro" id="IPR036950">
    <property type="entry name" value="PBP_transglycosylase"/>
</dbReference>
<dbReference type="GO" id="GO:0030288">
    <property type="term" value="C:outer membrane-bounded periplasmic space"/>
    <property type="evidence" value="ECO:0007669"/>
    <property type="project" value="TreeGrafter"/>
</dbReference>
<dbReference type="SUPFAM" id="SSF53955">
    <property type="entry name" value="Lysozyme-like"/>
    <property type="match status" value="1"/>
</dbReference>
<dbReference type="Gene3D" id="3.40.710.10">
    <property type="entry name" value="DD-peptidase/beta-lactamase superfamily"/>
    <property type="match status" value="1"/>
</dbReference>
<name>A0A840SB18_9SPIR</name>
<comment type="catalytic activity">
    <reaction evidence="11">
        <text>[GlcNAc-(1-&gt;4)-Mur2Ac(oyl-L-Ala-gamma-D-Glu-L-Lys-D-Ala-D-Ala)](n)-di-trans,octa-cis-undecaprenyl diphosphate + beta-D-GlcNAc-(1-&gt;4)-Mur2Ac(oyl-L-Ala-gamma-D-Glu-L-Lys-D-Ala-D-Ala)-di-trans,octa-cis-undecaprenyl diphosphate = [GlcNAc-(1-&gt;4)-Mur2Ac(oyl-L-Ala-gamma-D-Glu-L-Lys-D-Ala-D-Ala)](n+1)-di-trans,octa-cis-undecaprenyl diphosphate + di-trans,octa-cis-undecaprenyl diphosphate + H(+)</text>
        <dbReference type="Rhea" id="RHEA:23708"/>
        <dbReference type="Rhea" id="RHEA-COMP:9602"/>
        <dbReference type="Rhea" id="RHEA-COMP:9603"/>
        <dbReference type="ChEBI" id="CHEBI:15378"/>
        <dbReference type="ChEBI" id="CHEBI:58405"/>
        <dbReference type="ChEBI" id="CHEBI:60033"/>
        <dbReference type="ChEBI" id="CHEBI:78435"/>
        <dbReference type="EC" id="2.4.99.28"/>
    </reaction>
</comment>
<evidence type="ECO:0000256" key="12">
    <source>
        <dbReference type="SAM" id="Phobius"/>
    </source>
</evidence>
<evidence type="ECO:0000256" key="1">
    <source>
        <dbReference type="ARBA" id="ARBA00004752"/>
    </source>
</evidence>
<dbReference type="EC" id="2.4.99.28" evidence="10"/>
<evidence type="ECO:0000259" key="14">
    <source>
        <dbReference type="Pfam" id="PF00912"/>
    </source>
</evidence>
<dbReference type="EMBL" id="JACHFR010000002">
    <property type="protein sequence ID" value="MBB5218937.1"/>
    <property type="molecule type" value="Genomic_DNA"/>
</dbReference>
<feature type="domain" description="Penicillin-binding C-terminal" evidence="15">
    <location>
        <begin position="632"/>
        <end position="702"/>
    </location>
</feature>
<evidence type="ECO:0000256" key="11">
    <source>
        <dbReference type="ARBA" id="ARBA00049902"/>
    </source>
</evidence>
<organism evidence="16 18">
    <name type="scientific">Treponema rectale</name>
    <dbReference type="NCBI Taxonomy" id="744512"/>
    <lineage>
        <taxon>Bacteria</taxon>
        <taxon>Pseudomonadati</taxon>
        <taxon>Spirochaetota</taxon>
        <taxon>Spirochaetia</taxon>
        <taxon>Spirochaetales</taxon>
        <taxon>Treponemataceae</taxon>
        <taxon>Treponema</taxon>
    </lineage>
</organism>
<proteinExistence type="inferred from homology"/>
<dbReference type="GO" id="GO:0009252">
    <property type="term" value="P:peptidoglycan biosynthetic process"/>
    <property type="evidence" value="ECO:0007669"/>
    <property type="project" value="TreeGrafter"/>
</dbReference>
<dbReference type="InterPro" id="IPR023346">
    <property type="entry name" value="Lysozyme-like_dom_sf"/>
</dbReference>